<dbReference type="Gene3D" id="3.40.50.620">
    <property type="entry name" value="HUPs"/>
    <property type="match status" value="2"/>
</dbReference>
<keyword evidence="4 9" id="KW-0547">Nucleotide-binding</keyword>
<evidence type="ECO:0000256" key="2">
    <source>
        <dbReference type="ARBA" id="ARBA00005752"/>
    </source>
</evidence>
<feature type="active site" description="For GATase activity" evidence="8">
    <location>
        <position position="2"/>
    </location>
</feature>
<evidence type="ECO:0000256" key="6">
    <source>
        <dbReference type="ARBA" id="ARBA00022962"/>
    </source>
</evidence>
<dbReference type="SUPFAM" id="SSF56235">
    <property type="entry name" value="N-terminal nucleophile aminohydrolases (Ntn hydrolases)"/>
    <property type="match status" value="1"/>
</dbReference>
<sequence>MCGIAGIITEKLSPWARREAVERMCAAMVHRGPDDAGVEEFSSACLGMRRLNIIDTSARGRQPMPNEDKSVWVVLNGEIYNFQFLRSELEGRGHVFRSGADTEVILHLYEEMGEGLCRHLRGMFGFAVWDGPCRRMLFARDRLGIKPFYYAEVPGGWVFASEVGALTASGLVGTEPDYAALDHYLSFGYVPPPRTALRGVHVLPPGHLARIRNGRFSVEQWWDFPEAGEGPDPADDTPARLRSVLEESVRLHRISDVPLGAFLSGGIDSTALVGLMARMTERPVRTFSVGFSDAPEGFDERSYAREAAAAFGAEHTEVVMNGAVVREELPRIIRHLDQPSFDGVNTYLVSRAAREGGVTVALSGLGGDEVFGGYDTYQMIPRWASAARMWGRIPLALRRALGRALGGGVANGVSATSARARKLGRLPWVDSPLGLYALARLTLWPAEKAALYGEDGRSPLAEASGADSVLDLLPALARGGGRPWTMVSRLEMQIYMCWRLLRDTDAMSMAHSLEVRVPLIDHEVVEFVCSLPAGWERRWGHPKRLLTEALSDLLPPRIVSRTKQGFAFPMEKWMKAELREVVEDALSVQSVRRRGFFSPLKVRALYEGFLRGEYEYPVIWQFVVLELWLRDMESRRAEPFRGTVSPAGRENHL</sequence>
<comment type="catalytic activity">
    <reaction evidence="7">
        <text>L-aspartate + L-glutamine + ATP + H2O = L-asparagine + L-glutamate + AMP + diphosphate + H(+)</text>
        <dbReference type="Rhea" id="RHEA:12228"/>
        <dbReference type="ChEBI" id="CHEBI:15377"/>
        <dbReference type="ChEBI" id="CHEBI:15378"/>
        <dbReference type="ChEBI" id="CHEBI:29985"/>
        <dbReference type="ChEBI" id="CHEBI:29991"/>
        <dbReference type="ChEBI" id="CHEBI:30616"/>
        <dbReference type="ChEBI" id="CHEBI:33019"/>
        <dbReference type="ChEBI" id="CHEBI:58048"/>
        <dbReference type="ChEBI" id="CHEBI:58359"/>
        <dbReference type="ChEBI" id="CHEBI:456215"/>
        <dbReference type="EC" id="6.3.5.4"/>
    </reaction>
</comment>
<comment type="pathway">
    <text evidence="1">Amino-acid biosynthesis; L-asparagine biosynthesis; L-asparagine from L-aspartate (L-Gln route): step 1/1.</text>
</comment>
<evidence type="ECO:0000313" key="12">
    <source>
        <dbReference type="Proteomes" id="UP000782312"/>
    </source>
</evidence>
<dbReference type="InterPro" id="IPR029055">
    <property type="entry name" value="Ntn_hydrolases_N"/>
</dbReference>
<dbReference type="Pfam" id="PF00733">
    <property type="entry name" value="Asn_synthase"/>
    <property type="match status" value="1"/>
</dbReference>
<evidence type="ECO:0000259" key="10">
    <source>
        <dbReference type="PROSITE" id="PS51278"/>
    </source>
</evidence>
<dbReference type="GO" id="GO:0004066">
    <property type="term" value="F:asparagine synthase (glutamine-hydrolyzing) activity"/>
    <property type="evidence" value="ECO:0007669"/>
    <property type="project" value="UniProtKB-EC"/>
</dbReference>
<dbReference type="GO" id="GO:0005829">
    <property type="term" value="C:cytosol"/>
    <property type="evidence" value="ECO:0007669"/>
    <property type="project" value="TreeGrafter"/>
</dbReference>
<organism evidence="11 12">
    <name type="scientific">Tectimicrobiota bacterium</name>
    <dbReference type="NCBI Taxonomy" id="2528274"/>
    <lineage>
        <taxon>Bacteria</taxon>
        <taxon>Pseudomonadati</taxon>
        <taxon>Nitrospinota/Tectimicrobiota group</taxon>
        <taxon>Candidatus Tectimicrobiota</taxon>
    </lineage>
</organism>
<dbReference type="AlphaFoldDB" id="A0A932MKG3"/>
<dbReference type="Pfam" id="PF13537">
    <property type="entry name" value="GATase_7"/>
    <property type="match status" value="1"/>
</dbReference>
<proteinExistence type="inferred from homology"/>
<dbReference type="GO" id="GO:0006529">
    <property type="term" value="P:asparagine biosynthetic process"/>
    <property type="evidence" value="ECO:0007669"/>
    <property type="project" value="UniProtKB-KW"/>
</dbReference>
<name>A0A932MKG3_UNCTE</name>
<dbReference type="InterPro" id="IPR001962">
    <property type="entry name" value="Asn_synthase"/>
</dbReference>
<evidence type="ECO:0000256" key="5">
    <source>
        <dbReference type="ARBA" id="ARBA00022840"/>
    </source>
</evidence>
<dbReference type="SUPFAM" id="SSF52402">
    <property type="entry name" value="Adenine nucleotide alpha hydrolases-like"/>
    <property type="match status" value="1"/>
</dbReference>
<evidence type="ECO:0000256" key="3">
    <source>
        <dbReference type="ARBA" id="ARBA00012737"/>
    </source>
</evidence>
<dbReference type="PROSITE" id="PS51278">
    <property type="entry name" value="GATASE_TYPE_2"/>
    <property type="match status" value="1"/>
</dbReference>
<dbReference type="InterPro" id="IPR051786">
    <property type="entry name" value="ASN_synthetase/amidase"/>
</dbReference>
<comment type="similarity">
    <text evidence="2">Belongs to the asparagine synthetase family.</text>
</comment>
<dbReference type="InterPro" id="IPR033738">
    <property type="entry name" value="AsnB_N"/>
</dbReference>
<dbReference type="PANTHER" id="PTHR43284">
    <property type="entry name" value="ASPARAGINE SYNTHETASE (GLUTAMINE-HYDROLYZING)"/>
    <property type="match status" value="1"/>
</dbReference>
<dbReference type="PIRSF" id="PIRSF001589">
    <property type="entry name" value="Asn_synthetase_glu-h"/>
    <property type="match status" value="1"/>
</dbReference>
<dbReference type="NCBIfam" id="TIGR01536">
    <property type="entry name" value="asn_synth_AEB"/>
    <property type="match status" value="1"/>
</dbReference>
<dbReference type="InterPro" id="IPR017932">
    <property type="entry name" value="GATase_2_dom"/>
</dbReference>
<dbReference type="CDD" id="cd00712">
    <property type="entry name" value="AsnB"/>
    <property type="match status" value="1"/>
</dbReference>
<dbReference type="CDD" id="cd01991">
    <property type="entry name" value="Asn_synthase_B_C"/>
    <property type="match status" value="1"/>
</dbReference>
<accession>A0A932MKG3</accession>
<keyword evidence="11" id="KW-0436">Ligase</keyword>
<feature type="binding site" evidence="9">
    <location>
        <position position="289"/>
    </location>
    <ligand>
        <name>ATP</name>
        <dbReference type="ChEBI" id="CHEBI:30616"/>
    </ligand>
</feature>
<dbReference type="Gene3D" id="3.60.20.10">
    <property type="entry name" value="Glutamine Phosphoribosylpyrophosphate, subunit 1, domain 1"/>
    <property type="match status" value="1"/>
</dbReference>
<protein>
    <recommendedName>
        <fullName evidence="3">asparagine synthase (glutamine-hydrolyzing)</fullName>
        <ecNumber evidence="3">6.3.5.4</ecNumber>
    </recommendedName>
</protein>
<evidence type="ECO:0000256" key="1">
    <source>
        <dbReference type="ARBA" id="ARBA00005187"/>
    </source>
</evidence>
<dbReference type="Proteomes" id="UP000782312">
    <property type="component" value="Unassembled WGS sequence"/>
</dbReference>
<evidence type="ECO:0000313" key="11">
    <source>
        <dbReference type="EMBL" id="MBI3126039.1"/>
    </source>
</evidence>
<reference evidence="11" key="1">
    <citation type="submission" date="2020-07" db="EMBL/GenBank/DDBJ databases">
        <title>Huge and variable diversity of episymbiotic CPR bacteria and DPANN archaea in groundwater ecosystems.</title>
        <authorList>
            <person name="He C.Y."/>
            <person name="Keren R."/>
            <person name="Whittaker M."/>
            <person name="Farag I.F."/>
            <person name="Doudna J."/>
            <person name="Cate J.H.D."/>
            <person name="Banfield J.F."/>
        </authorList>
    </citation>
    <scope>NUCLEOTIDE SEQUENCE</scope>
    <source>
        <strain evidence="11">NC_groundwater_763_Ag_S-0.2um_68_21</strain>
    </source>
</reference>
<keyword evidence="5 9" id="KW-0067">ATP-binding</keyword>
<evidence type="ECO:0000256" key="8">
    <source>
        <dbReference type="PIRSR" id="PIRSR001589-1"/>
    </source>
</evidence>
<comment type="caution">
    <text evidence="11">The sequence shown here is derived from an EMBL/GenBank/DDBJ whole genome shotgun (WGS) entry which is preliminary data.</text>
</comment>
<dbReference type="EMBL" id="JACPUR010000001">
    <property type="protein sequence ID" value="MBI3126039.1"/>
    <property type="molecule type" value="Genomic_DNA"/>
</dbReference>
<keyword evidence="8" id="KW-0061">Asparagine biosynthesis</keyword>
<keyword evidence="8" id="KW-0028">Amino-acid biosynthesis</keyword>
<dbReference type="InterPro" id="IPR006426">
    <property type="entry name" value="Asn_synth_AEB"/>
</dbReference>
<feature type="binding site" evidence="9">
    <location>
        <position position="101"/>
    </location>
    <ligand>
        <name>L-glutamine</name>
        <dbReference type="ChEBI" id="CHEBI:58359"/>
    </ligand>
</feature>
<feature type="domain" description="Glutamine amidotransferase type-2" evidence="10">
    <location>
        <begin position="2"/>
        <end position="214"/>
    </location>
</feature>
<dbReference type="PANTHER" id="PTHR43284:SF1">
    <property type="entry name" value="ASPARAGINE SYNTHETASE"/>
    <property type="match status" value="1"/>
</dbReference>
<gene>
    <name evidence="11" type="primary">asnB</name>
    <name evidence="11" type="ORF">HYZ11_00355</name>
</gene>
<evidence type="ECO:0000256" key="7">
    <source>
        <dbReference type="ARBA" id="ARBA00048741"/>
    </source>
</evidence>
<evidence type="ECO:0000256" key="9">
    <source>
        <dbReference type="PIRSR" id="PIRSR001589-2"/>
    </source>
</evidence>
<dbReference type="InterPro" id="IPR014729">
    <property type="entry name" value="Rossmann-like_a/b/a_fold"/>
</dbReference>
<evidence type="ECO:0000256" key="4">
    <source>
        <dbReference type="ARBA" id="ARBA00022741"/>
    </source>
</evidence>
<feature type="binding site" evidence="9">
    <location>
        <begin position="363"/>
        <end position="364"/>
    </location>
    <ligand>
        <name>ATP</name>
        <dbReference type="ChEBI" id="CHEBI:30616"/>
    </ligand>
</feature>
<dbReference type="GO" id="GO:0005524">
    <property type="term" value="F:ATP binding"/>
    <property type="evidence" value="ECO:0007669"/>
    <property type="project" value="UniProtKB-KW"/>
</dbReference>
<dbReference type="EC" id="6.3.5.4" evidence="3"/>
<keyword evidence="6 8" id="KW-0315">Glutamine amidotransferase</keyword>